<comment type="subcellular location">
    <subcellularLocation>
        <location evidence="1">Membrane</location>
        <topology evidence="1">Multi-pass membrane protein</topology>
    </subcellularLocation>
</comment>
<feature type="transmembrane region" description="Helical" evidence="10">
    <location>
        <begin position="238"/>
        <end position="260"/>
    </location>
</feature>
<evidence type="ECO:0000256" key="3">
    <source>
        <dbReference type="ARBA" id="ARBA00022449"/>
    </source>
</evidence>
<organism evidence="12 13">
    <name type="scientific">Spirochaeta isovalerica</name>
    <dbReference type="NCBI Taxonomy" id="150"/>
    <lineage>
        <taxon>Bacteria</taxon>
        <taxon>Pseudomonadati</taxon>
        <taxon>Spirochaetota</taxon>
        <taxon>Spirochaetia</taxon>
        <taxon>Spirochaetales</taxon>
        <taxon>Spirochaetaceae</taxon>
        <taxon>Spirochaeta</taxon>
    </lineage>
</organism>
<keyword evidence="3" id="KW-0050">Antiport</keyword>
<proteinExistence type="predicted"/>
<keyword evidence="9" id="KW-0739">Sodium transport</keyword>
<dbReference type="Pfam" id="PF00359">
    <property type="entry name" value="PTS_EIIA_2"/>
    <property type="match status" value="1"/>
</dbReference>
<feature type="transmembrane region" description="Helical" evidence="10">
    <location>
        <begin position="137"/>
        <end position="159"/>
    </location>
</feature>
<dbReference type="AlphaFoldDB" id="A0A841R4A6"/>
<feature type="transmembrane region" description="Helical" evidence="10">
    <location>
        <begin position="198"/>
        <end position="226"/>
    </location>
</feature>
<dbReference type="SUPFAM" id="SSF55804">
    <property type="entry name" value="Phoshotransferase/anion transport protein"/>
    <property type="match status" value="1"/>
</dbReference>
<dbReference type="PANTHER" id="PTHR43562:SF3">
    <property type="entry name" value="SODIUM ION_PROTON EXCHANGER (EUROFUNG)"/>
    <property type="match status" value="1"/>
</dbReference>
<evidence type="ECO:0000256" key="2">
    <source>
        <dbReference type="ARBA" id="ARBA00022448"/>
    </source>
</evidence>
<evidence type="ECO:0000313" key="12">
    <source>
        <dbReference type="EMBL" id="MBB6478646.1"/>
    </source>
</evidence>
<feature type="transmembrane region" description="Helical" evidence="10">
    <location>
        <begin position="297"/>
        <end position="316"/>
    </location>
</feature>
<dbReference type="InterPro" id="IPR006153">
    <property type="entry name" value="Cation/H_exchanger_TM"/>
</dbReference>
<evidence type="ECO:0000256" key="6">
    <source>
        <dbReference type="ARBA" id="ARBA00023053"/>
    </source>
</evidence>
<name>A0A841R4A6_9SPIO</name>
<dbReference type="GO" id="GO:1902600">
    <property type="term" value="P:proton transmembrane transport"/>
    <property type="evidence" value="ECO:0007669"/>
    <property type="project" value="InterPro"/>
</dbReference>
<keyword evidence="8 10" id="KW-0472">Membrane</keyword>
<evidence type="ECO:0000256" key="5">
    <source>
        <dbReference type="ARBA" id="ARBA00022989"/>
    </source>
</evidence>
<keyword evidence="6" id="KW-0915">Sodium</keyword>
<evidence type="ECO:0000256" key="8">
    <source>
        <dbReference type="ARBA" id="ARBA00023136"/>
    </source>
</evidence>
<feature type="transmembrane region" description="Helical" evidence="10">
    <location>
        <begin position="104"/>
        <end position="125"/>
    </location>
</feature>
<feature type="transmembrane region" description="Helical" evidence="10">
    <location>
        <begin position="31"/>
        <end position="49"/>
    </location>
</feature>
<feature type="transmembrane region" description="Helical" evidence="10">
    <location>
        <begin position="353"/>
        <end position="379"/>
    </location>
</feature>
<dbReference type="InterPro" id="IPR002178">
    <property type="entry name" value="PTS_EIIA_type-2_dom"/>
</dbReference>
<keyword evidence="4 10" id="KW-0812">Transmembrane</keyword>
<dbReference type="RefSeq" id="WP_246433732.1">
    <property type="nucleotide sequence ID" value="NZ_JACHGJ010000001.1"/>
</dbReference>
<accession>A0A841R4A6</accession>
<dbReference type="Gene3D" id="1.20.1530.20">
    <property type="match status" value="1"/>
</dbReference>
<evidence type="ECO:0000256" key="9">
    <source>
        <dbReference type="ARBA" id="ARBA00023201"/>
    </source>
</evidence>
<feature type="transmembrane region" description="Helical" evidence="10">
    <location>
        <begin position="165"/>
        <end position="186"/>
    </location>
</feature>
<dbReference type="Proteomes" id="UP000587760">
    <property type="component" value="Unassembled WGS sequence"/>
</dbReference>
<keyword evidence="2" id="KW-0813">Transport</keyword>
<dbReference type="CDD" id="cd00211">
    <property type="entry name" value="PTS_IIA_fru"/>
    <property type="match status" value="1"/>
</dbReference>
<dbReference type="PANTHER" id="PTHR43562">
    <property type="entry name" value="NAPA-TYPE SODIUM/HYDROGEN ANTIPORTER"/>
    <property type="match status" value="1"/>
</dbReference>
<keyword evidence="5 10" id="KW-1133">Transmembrane helix</keyword>
<dbReference type="GO" id="GO:0016020">
    <property type="term" value="C:membrane"/>
    <property type="evidence" value="ECO:0007669"/>
    <property type="project" value="UniProtKB-SubCell"/>
</dbReference>
<evidence type="ECO:0000313" key="13">
    <source>
        <dbReference type="Proteomes" id="UP000587760"/>
    </source>
</evidence>
<feature type="transmembrane region" description="Helical" evidence="10">
    <location>
        <begin position="61"/>
        <end position="84"/>
    </location>
</feature>
<dbReference type="InterPro" id="IPR016152">
    <property type="entry name" value="PTrfase/Anion_transptr"/>
</dbReference>
<evidence type="ECO:0000256" key="4">
    <source>
        <dbReference type="ARBA" id="ARBA00022692"/>
    </source>
</evidence>
<feature type="transmembrane region" description="Helical" evidence="10">
    <location>
        <begin position="416"/>
        <end position="434"/>
    </location>
</feature>
<dbReference type="GO" id="GO:0006814">
    <property type="term" value="P:sodium ion transport"/>
    <property type="evidence" value="ECO:0007669"/>
    <property type="project" value="UniProtKB-KW"/>
</dbReference>
<protein>
    <submittedName>
        <fullName evidence="12">Kef-type K+ transport system membrane component KefB/mannitol/fructose-specific phosphotransferase system IIA component (Ntr-type)</fullName>
    </submittedName>
</protein>
<evidence type="ECO:0000256" key="1">
    <source>
        <dbReference type="ARBA" id="ARBA00004141"/>
    </source>
</evidence>
<evidence type="ECO:0000256" key="7">
    <source>
        <dbReference type="ARBA" id="ARBA00023065"/>
    </source>
</evidence>
<feature type="transmembrane region" description="Helical" evidence="10">
    <location>
        <begin position="272"/>
        <end position="291"/>
    </location>
</feature>
<feature type="transmembrane region" description="Helical" evidence="10">
    <location>
        <begin position="328"/>
        <end position="347"/>
    </location>
</feature>
<dbReference type="PROSITE" id="PS51094">
    <property type="entry name" value="PTS_EIIA_TYPE_2"/>
    <property type="match status" value="1"/>
</dbReference>
<dbReference type="GO" id="GO:0016740">
    <property type="term" value="F:transferase activity"/>
    <property type="evidence" value="ECO:0007669"/>
    <property type="project" value="UniProtKB-KW"/>
</dbReference>
<dbReference type="GO" id="GO:0015297">
    <property type="term" value="F:antiporter activity"/>
    <property type="evidence" value="ECO:0007669"/>
    <property type="project" value="UniProtKB-KW"/>
</dbReference>
<keyword evidence="13" id="KW-1185">Reference proteome</keyword>
<gene>
    <name evidence="12" type="ORF">HNR50_000279</name>
</gene>
<reference evidence="12 13" key="1">
    <citation type="submission" date="2020-08" db="EMBL/GenBank/DDBJ databases">
        <title>Genomic Encyclopedia of Type Strains, Phase IV (KMG-IV): sequencing the most valuable type-strain genomes for metagenomic binning, comparative biology and taxonomic classification.</title>
        <authorList>
            <person name="Goeker M."/>
        </authorList>
    </citation>
    <scope>NUCLEOTIDE SEQUENCE [LARGE SCALE GENOMIC DNA]</scope>
    <source>
        <strain evidence="12 13">DSM 2461</strain>
    </source>
</reference>
<keyword evidence="7" id="KW-0406">Ion transport</keyword>
<dbReference type="Gene3D" id="3.40.930.10">
    <property type="entry name" value="Mannitol-specific EII, Chain A"/>
    <property type="match status" value="1"/>
</dbReference>
<keyword evidence="12" id="KW-0808">Transferase</keyword>
<feature type="domain" description="PTS EIIA type-2" evidence="11">
    <location>
        <begin position="569"/>
        <end position="713"/>
    </location>
</feature>
<dbReference type="EMBL" id="JACHGJ010000001">
    <property type="protein sequence ID" value="MBB6478646.1"/>
    <property type="molecule type" value="Genomic_DNA"/>
</dbReference>
<feature type="transmembrane region" description="Helical" evidence="10">
    <location>
        <begin position="391"/>
        <end position="410"/>
    </location>
</feature>
<sequence>MNKIKLIIIISSIMLISPLAAEAGESAELTHAMTSLVFQLGLIIFAARLGGKLFRKLKLPVVLGELVIGILIGPYLLGGIPLPGFAEGLFPLVADQSIPVSRELYGFSTIASIILLFIAGLETDLSLFLRYSLKGSIIGLGGIVLPFILGSSVGMFFLHKPFMDSQVLMLGLIGVATSVGISARILSEQRKMDSPEGVTILAAAVIDDVVGIILLAIVLGVISIVSDGHGGSLPWGDIALIAAKAIAVWLGFTAVGLVFARHISRFLKSFRSVTVFSILSLGLALILSGIFEQAGLAMIIGAYVMGLTLSKTDISFVIQEHLHSLHEFFVPIFFTVMGMLVNVNALLSWEVIIIGLIYSAASIGGKIIGGGIPSLFLHFNKTGALRIGLGLVPRGEVALIIAGIGLSTGYLSEEMFGVAVLMVLMTILIAPPLLEKALKRETRGTRDELADSNLTTTVFDYPSQEMTDFLITKILLEMKEEGFYIHSMEAGERIYQMRKEEIFLTMTVSENALSITSQVSEVGFVKTLVYESLLKLHETVNKLKNTSKPESLQKDLSEETEAAAFDLFKYIDSSCLTYNLKSTEKEKIINELIDILIKAGKLRDPEECRKAVFEREATMSTGMQHGIALPHGKSTGVDSLCAAVGISRKGVDFGSIDGEPSHIFILIISPKNTSGPHIQFLSSISAILNNPEARNALSRSGSRKELMANLKTYSSRK</sequence>
<comment type="caution">
    <text evidence="12">The sequence shown here is derived from an EMBL/GenBank/DDBJ whole genome shotgun (WGS) entry which is preliminary data.</text>
</comment>
<dbReference type="InterPro" id="IPR038770">
    <property type="entry name" value="Na+/solute_symporter_sf"/>
</dbReference>
<evidence type="ECO:0000256" key="10">
    <source>
        <dbReference type="SAM" id="Phobius"/>
    </source>
</evidence>
<dbReference type="Pfam" id="PF00999">
    <property type="entry name" value="Na_H_Exchanger"/>
    <property type="match status" value="1"/>
</dbReference>
<evidence type="ECO:0000259" key="11">
    <source>
        <dbReference type="PROSITE" id="PS51094"/>
    </source>
</evidence>